<dbReference type="eggNOG" id="COG0639">
    <property type="taxonomic scope" value="Bacteria"/>
</dbReference>
<dbReference type="Gene3D" id="3.60.21.10">
    <property type="match status" value="1"/>
</dbReference>
<dbReference type="AlphaFoldDB" id="A0A0K0HBN8"/>
<accession>A0A0K0HBN8</accession>
<dbReference type="InterPro" id="IPR029052">
    <property type="entry name" value="Metallo-depent_PP-like"/>
</dbReference>
<reference evidence="2 3" key="1">
    <citation type="journal article" date="2011" name="PLoS Pathog.">
        <title>Salmonella bongori provides insights into the evolution of the Salmonellae.</title>
        <authorList>
            <person name="Fookes M."/>
            <person name="Schroeder G.N."/>
            <person name="Langridge G.C."/>
            <person name="Blondel C.J."/>
            <person name="Mammina C."/>
            <person name="Connor T.R."/>
            <person name="Seth-Smith H."/>
            <person name="Vernikos G.S."/>
            <person name="Robinson K.S."/>
            <person name="Sanders M."/>
            <person name="Petty N.K."/>
            <person name="Kingsley R.A."/>
            <person name="Baumler A.J."/>
            <person name="Nuccio S.P."/>
            <person name="Contreras I."/>
            <person name="Santiviago C.A."/>
            <person name="Maskell D."/>
            <person name="Barrow P."/>
            <person name="Humphrey T."/>
            <person name="Nastasi A."/>
            <person name="Roberts M."/>
            <person name="Frankel G."/>
            <person name="Parkhill J."/>
            <person name="Dougan G."/>
            <person name="Thomson N.R."/>
        </authorList>
    </citation>
    <scope>NUCLEOTIDE SEQUENCE [LARGE SCALE GENOMIC DNA]</scope>
    <source>
        <strain evidence="3">ATCC 43975 / DSM 13772 / NCTC 12419</strain>
    </source>
</reference>
<name>A0A0K0HBN8_SALBC</name>
<dbReference type="KEGG" id="sbg:SBG_1706"/>
<dbReference type="SUPFAM" id="SSF56300">
    <property type="entry name" value="Metallo-dependent phosphatases"/>
    <property type="match status" value="1"/>
</dbReference>
<sequence>MMQPEEIYHRIEGKDWRHIWVVGDIHGCFSMLMGRLRACRFDPQQDLLVSVGDIIDRGPDSLRCLALLRESWITAVRGNHEQMALDARASSQSALWLMNGGDWVTRLSAEQRVQAESLFALCQQLPWIMEICCRENTHVIAHADYPAQTYQWQKKVDLHQVLWNRERLMNKSGGITGADHFWFGHTPLPRRMDVANVHYIDTGAVFGGQLTLVQVQ</sequence>
<dbReference type="InterPro" id="IPR006186">
    <property type="entry name" value="Ser/Thr-sp_prot-phosphatase"/>
</dbReference>
<keyword evidence="2" id="KW-0378">Hydrolase</keyword>
<evidence type="ECO:0000313" key="2">
    <source>
        <dbReference type="EMBL" id="CCC30782.1"/>
    </source>
</evidence>
<dbReference type="PANTHER" id="PTHR42850:SF10">
    <property type="entry name" value="SERINE_THREONINE-PROTEIN PHOSPHATASE 1"/>
    <property type="match status" value="1"/>
</dbReference>
<dbReference type="NCBIfam" id="NF008516">
    <property type="entry name" value="PRK11439.1"/>
    <property type="match status" value="1"/>
</dbReference>
<dbReference type="GO" id="GO:0110154">
    <property type="term" value="P:RNA decapping"/>
    <property type="evidence" value="ECO:0007669"/>
    <property type="project" value="TreeGrafter"/>
</dbReference>
<protein>
    <submittedName>
        <fullName evidence="2">Serine/threonine protein phosphatase 1</fullName>
        <ecNumber evidence="2">3.1.3.16</ecNumber>
    </submittedName>
</protein>
<organism evidence="2 3">
    <name type="scientific">Salmonella bongori (strain ATCC 43975 / DSM 13772 / NCTC 12419)</name>
    <dbReference type="NCBI Taxonomy" id="218493"/>
    <lineage>
        <taxon>Bacteria</taxon>
        <taxon>Pseudomonadati</taxon>
        <taxon>Pseudomonadota</taxon>
        <taxon>Gammaproteobacteria</taxon>
        <taxon>Enterobacterales</taxon>
        <taxon>Enterobacteriaceae</taxon>
        <taxon>Salmonella</taxon>
    </lineage>
</organism>
<dbReference type="RefSeq" id="WP_000983505.1">
    <property type="nucleotide sequence ID" value="NC_015761.1"/>
</dbReference>
<dbReference type="GO" id="GO:0004722">
    <property type="term" value="F:protein serine/threonine phosphatase activity"/>
    <property type="evidence" value="ECO:0007669"/>
    <property type="project" value="UniProtKB-EC"/>
</dbReference>
<evidence type="ECO:0000313" key="3">
    <source>
        <dbReference type="Proteomes" id="UP000000289"/>
    </source>
</evidence>
<feature type="domain" description="Serine/threonine specific protein phosphatases" evidence="1">
    <location>
        <begin position="76"/>
        <end position="81"/>
    </location>
</feature>
<dbReference type="Pfam" id="PF00149">
    <property type="entry name" value="Metallophos"/>
    <property type="match status" value="1"/>
</dbReference>
<dbReference type="PANTHER" id="PTHR42850">
    <property type="entry name" value="METALLOPHOSPHOESTERASE"/>
    <property type="match status" value="1"/>
</dbReference>
<gene>
    <name evidence="2" type="primary">pphA</name>
    <name evidence="2" type="ordered locus">SBG_1706</name>
</gene>
<evidence type="ECO:0000259" key="1">
    <source>
        <dbReference type="PROSITE" id="PS00125"/>
    </source>
</evidence>
<dbReference type="GO" id="GO:0008803">
    <property type="term" value="F:bis(5'-nucleosyl)-tetraphosphatase (symmetrical) activity"/>
    <property type="evidence" value="ECO:0007669"/>
    <property type="project" value="TreeGrafter"/>
</dbReference>
<dbReference type="InterPro" id="IPR050126">
    <property type="entry name" value="Ap4A_hydrolase"/>
</dbReference>
<dbReference type="GO" id="GO:0005737">
    <property type="term" value="C:cytoplasm"/>
    <property type="evidence" value="ECO:0007669"/>
    <property type="project" value="TreeGrafter"/>
</dbReference>
<dbReference type="Proteomes" id="UP000000289">
    <property type="component" value="Chromosome"/>
</dbReference>
<dbReference type="PROSITE" id="PS00125">
    <property type="entry name" value="SER_THR_PHOSPHATASE"/>
    <property type="match status" value="1"/>
</dbReference>
<dbReference type="EMBL" id="FR877557">
    <property type="protein sequence ID" value="CCC30782.1"/>
    <property type="molecule type" value="Genomic_DNA"/>
</dbReference>
<proteinExistence type="predicted"/>
<dbReference type="EC" id="3.1.3.16" evidence="2"/>
<dbReference type="GeneID" id="44980715"/>
<dbReference type="InterPro" id="IPR004843">
    <property type="entry name" value="Calcineurin-like_PHP"/>
</dbReference>